<proteinExistence type="predicted"/>
<dbReference type="AlphaFoldDB" id="A0A413W8F0"/>
<keyword evidence="2" id="KW-0808">Transferase</keyword>
<evidence type="ECO:0000313" key="3">
    <source>
        <dbReference type="Proteomes" id="UP000284883"/>
    </source>
</evidence>
<dbReference type="GO" id="GO:0016740">
    <property type="term" value="F:transferase activity"/>
    <property type="evidence" value="ECO:0007669"/>
    <property type="project" value="UniProtKB-KW"/>
</dbReference>
<name>A0A413W8F0_9FIRM</name>
<feature type="domain" description="Glycosyltransferase 2-like" evidence="1">
    <location>
        <begin position="7"/>
        <end position="163"/>
    </location>
</feature>
<reference evidence="2 3" key="1">
    <citation type="submission" date="2018-08" db="EMBL/GenBank/DDBJ databases">
        <title>A genome reference for cultivated species of the human gut microbiota.</title>
        <authorList>
            <person name="Zou Y."/>
            <person name="Xue W."/>
            <person name="Luo G."/>
        </authorList>
    </citation>
    <scope>NUCLEOTIDE SEQUENCE [LARGE SCALE GENOMIC DNA]</scope>
    <source>
        <strain evidence="2 3">AM40-15AC</strain>
    </source>
</reference>
<dbReference type="RefSeq" id="WP_117682531.1">
    <property type="nucleotide sequence ID" value="NZ_QSGQ01000001.1"/>
</dbReference>
<sequence length="231" mass="26462">MKSELLIIIPAYNEEKNIENVVSFIKDKYPQYDYIVVNDGSKDCTAQICRERGYELIDLPVNLGLAGAFQTGLKYAYLQGYSYAIQFDADGQHRPEFIECMLKKIKEGYDIVIGSRFVNIKKNKSLRMLGSRMLTVAIKMTTKVRVSDPTSGMRMFSKDMIKEFANNLNYGPEPDTISYLLKNGASIAEVQVQMDERQFGESYLNMVGSAKYMIKMLISIFLVQNFRKRVE</sequence>
<protein>
    <submittedName>
        <fullName evidence="2">Glycosyltransferase family 2 protein</fullName>
    </submittedName>
</protein>
<dbReference type="Pfam" id="PF00535">
    <property type="entry name" value="Glycos_transf_2"/>
    <property type="match status" value="1"/>
</dbReference>
<dbReference type="EMBL" id="QSGQ01000001">
    <property type="protein sequence ID" value="RHB42487.1"/>
    <property type="molecule type" value="Genomic_DNA"/>
</dbReference>
<evidence type="ECO:0000259" key="1">
    <source>
        <dbReference type="Pfam" id="PF00535"/>
    </source>
</evidence>
<accession>A0A413W8F0</accession>
<dbReference type="SUPFAM" id="SSF53448">
    <property type="entry name" value="Nucleotide-diphospho-sugar transferases"/>
    <property type="match status" value="1"/>
</dbReference>
<dbReference type="CDD" id="cd04179">
    <property type="entry name" value="DPM_DPG-synthase_like"/>
    <property type="match status" value="1"/>
</dbReference>
<evidence type="ECO:0000313" key="2">
    <source>
        <dbReference type="EMBL" id="RHB42487.1"/>
    </source>
</evidence>
<dbReference type="PANTHER" id="PTHR48090">
    <property type="entry name" value="UNDECAPRENYL-PHOSPHATE 4-DEOXY-4-FORMAMIDO-L-ARABINOSE TRANSFERASE-RELATED"/>
    <property type="match status" value="1"/>
</dbReference>
<dbReference type="Gene3D" id="3.90.550.10">
    <property type="entry name" value="Spore Coat Polysaccharide Biosynthesis Protein SpsA, Chain A"/>
    <property type="match status" value="1"/>
</dbReference>
<dbReference type="Proteomes" id="UP000284883">
    <property type="component" value="Unassembled WGS sequence"/>
</dbReference>
<dbReference type="InterPro" id="IPR050256">
    <property type="entry name" value="Glycosyltransferase_2"/>
</dbReference>
<dbReference type="PANTHER" id="PTHR48090:SF7">
    <property type="entry name" value="RFBJ PROTEIN"/>
    <property type="match status" value="1"/>
</dbReference>
<organism evidence="2 3">
    <name type="scientific">Dorea formicigenerans</name>
    <dbReference type="NCBI Taxonomy" id="39486"/>
    <lineage>
        <taxon>Bacteria</taxon>
        <taxon>Bacillati</taxon>
        <taxon>Bacillota</taxon>
        <taxon>Clostridia</taxon>
        <taxon>Lachnospirales</taxon>
        <taxon>Lachnospiraceae</taxon>
        <taxon>Dorea</taxon>
    </lineage>
</organism>
<dbReference type="InterPro" id="IPR001173">
    <property type="entry name" value="Glyco_trans_2-like"/>
</dbReference>
<dbReference type="InterPro" id="IPR029044">
    <property type="entry name" value="Nucleotide-diphossugar_trans"/>
</dbReference>
<gene>
    <name evidence="2" type="ORF">DW885_00180</name>
</gene>
<comment type="caution">
    <text evidence="2">The sequence shown here is derived from an EMBL/GenBank/DDBJ whole genome shotgun (WGS) entry which is preliminary data.</text>
</comment>